<name>A0A090AGK7_9GAMM</name>
<organism evidence="2 3">
    <name type="scientific">Thioploca ingrica</name>
    <dbReference type="NCBI Taxonomy" id="40754"/>
    <lineage>
        <taxon>Bacteria</taxon>
        <taxon>Pseudomonadati</taxon>
        <taxon>Pseudomonadota</taxon>
        <taxon>Gammaproteobacteria</taxon>
        <taxon>Thiotrichales</taxon>
        <taxon>Thiotrichaceae</taxon>
        <taxon>Thioploca</taxon>
    </lineage>
</organism>
<dbReference type="Pfam" id="PF22311">
    <property type="entry name" value="DUF6970"/>
    <property type="match status" value="1"/>
</dbReference>
<dbReference type="KEGG" id="tig:THII_0040"/>
<reference evidence="2 3" key="1">
    <citation type="journal article" date="2014" name="ISME J.">
        <title>Ecophysiology of Thioploca ingrica as revealed by the complete genome sequence supplemented with proteomic evidence.</title>
        <authorList>
            <person name="Kojima H."/>
            <person name="Ogura Y."/>
            <person name="Yamamoto N."/>
            <person name="Togashi T."/>
            <person name="Mori H."/>
            <person name="Watanabe T."/>
            <person name="Nemoto F."/>
            <person name="Kurokawa K."/>
            <person name="Hayashi T."/>
            <person name="Fukui M."/>
        </authorList>
    </citation>
    <scope>NUCLEOTIDE SEQUENCE [LARGE SCALE GENOMIC DNA]</scope>
</reference>
<dbReference type="HOGENOM" id="CLU_1703430_0_0_6"/>
<sequence>MTSLLTLGTIFNSSAATEPHFVDNILTIPSVAVDFGPGRYLNVQFHLAADGRWDLVNATPAQWLTTLINELSTAPVANPPAQIIQYHYNDATVYYLPPRCCDIMSVLYDADGHILCHPDGGIIGRGDGQCPDFHNTKTQELVVWRDERDTSTAK</sequence>
<evidence type="ECO:0000313" key="2">
    <source>
        <dbReference type="EMBL" id="BAP54337.1"/>
    </source>
</evidence>
<proteinExistence type="predicted"/>
<keyword evidence="3" id="KW-1185">Reference proteome</keyword>
<dbReference type="Proteomes" id="UP000031623">
    <property type="component" value="Chromosome"/>
</dbReference>
<gene>
    <name evidence="2" type="ORF">THII_0040</name>
</gene>
<dbReference type="AlphaFoldDB" id="A0A090AGK7"/>
<accession>A0A090AGK7</accession>
<protein>
    <recommendedName>
        <fullName evidence="1">DUF6970 domain-containing protein</fullName>
    </recommendedName>
</protein>
<evidence type="ECO:0000313" key="3">
    <source>
        <dbReference type="Proteomes" id="UP000031623"/>
    </source>
</evidence>
<dbReference type="EMBL" id="AP014633">
    <property type="protein sequence ID" value="BAP54337.1"/>
    <property type="molecule type" value="Genomic_DNA"/>
</dbReference>
<evidence type="ECO:0000259" key="1">
    <source>
        <dbReference type="Pfam" id="PF22311"/>
    </source>
</evidence>
<dbReference type="InterPro" id="IPR054243">
    <property type="entry name" value="DUF6970"/>
</dbReference>
<feature type="domain" description="DUF6970" evidence="1">
    <location>
        <begin position="70"/>
        <end position="146"/>
    </location>
</feature>